<dbReference type="SUPFAM" id="SSF55298">
    <property type="entry name" value="YjgF-like"/>
    <property type="match status" value="1"/>
</dbReference>
<dbReference type="Proteomes" id="UP000051380">
    <property type="component" value="Unassembled WGS sequence"/>
</dbReference>
<reference evidence="1 2" key="1">
    <citation type="submission" date="2015-09" db="EMBL/GenBank/DDBJ databases">
        <title>Draft Genome Sequence of the Strain BR 3267 (Bradyrhizobium yuanmingense) recommended as inoculant for cowpea in Brazil.</title>
        <authorList>
            <person name="Simoes-Araujo J.L."/>
            <person name="Zilli J.E."/>
        </authorList>
    </citation>
    <scope>NUCLEOTIDE SEQUENCE [LARGE SCALE GENOMIC DNA]</scope>
    <source>
        <strain evidence="1 2">BR3267</strain>
    </source>
</reference>
<dbReference type="InterPro" id="IPR035959">
    <property type="entry name" value="RutC-like_sf"/>
</dbReference>
<dbReference type="PANTHER" id="PTHR11803">
    <property type="entry name" value="2-IMINOBUTANOATE/2-IMINOPROPANOATE DEAMINASE RIDA"/>
    <property type="match status" value="1"/>
</dbReference>
<dbReference type="AlphaFoldDB" id="A0A0R3CFM0"/>
<dbReference type="InterPro" id="IPR006175">
    <property type="entry name" value="YjgF/YER057c/UK114"/>
</dbReference>
<sequence length="131" mass="14256">MSGQTRRRSIHIGGFKHVNPIPNACRIGNLVMSGVILGRDPATNAMPESLDAQCANMFAHMKATVEAAGGSTSDIIKMTVWLKDRGNRGPLNVEWLKMFPDEHSRPARHALPMDNMDGGALVQCDFTAVID</sequence>
<dbReference type="CDD" id="cd00448">
    <property type="entry name" value="YjgF_YER057c_UK114_family"/>
    <property type="match status" value="1"/>
</dbReference>
<gene>
    <name evidence="1" type="ORF">AOQ72_18690</name>
</gene>
<dbReference type="RefSeq" id="WP_057027594.1">
    <property type="nucleotide sequence ID" value="NZ_LJYF01000026.1"/>
</dbReference>
<name>A0A0R3CFM0_9BRAD</name>
<evidence type="ECO:0000313" key="1">
    <source>
        <dbReference type="EMBL" id="KRP96342.1"/>
    </source>
</evidence>
<evidence type="ECO:0000313" key="2">
    <source>
        <dbReference type="Proteomes" id="UP000051380"/>
    </source>
</evidence>
<comment type="caution">
    <text evidence="1">The sequence shown here is derived from an EMBL/GenBank/DDBJ whole genome shotgun (WGS) entry which is preliminary data.</text>
</comment>
<dbReference type="PANTHER" id="PTHR11803:SF39">
    <property type="entry name" value="2-IMINOBUTANOATE_2-IMINOPROPANOATE DEAMINASE"/>
    <property type="match status" value="1"/>
</dbReference>
<accession>A0A0R3CFM0</accession>
<dbReference type="EMBL" id="LJYF01000026">
    <property type="protein sequence ID" value="KRP96342.1"/>
    <property type="molecule type" value="Genomic_DNA"/>
</dbReference>
<organism evidence="1 2">
    <name type="scientific">Bradyrhizobium yuanmingense</name>
    <dbReference type="NCBI Taxonomy" id="108015"/>
    <lineage>
        <taxon>Bacteria</taxon>
        <taxon>Pseudomonadati</taxon>
        <taxon>Pseudomonadota</taxon>
        <taxon>Alphaproteobacteria</taxon>
        <taxon>Hyphomicrobiales</taxon>
        <taxon>Nitrobacteraceae</taxon>
        <taxon>Bradyrhizobium</taxon>
    </lineage>
</organism>
<dbReference type="STRING" id="108015.GA0061099_1006258"/>
<proteinExistence type="predicted"/>
<dbReference type="GO" id="GO:0005829">
    <property type="term" value="C:cytosol"/>
    <property type="evidence" value="ECO:0007669"/>
    <property type="project" value="TreeGrafter"/>
</dbReference>
<dbReference type="Gene3D" id="3.30.1330.40">
    <property type="entry name" value="RutC-like"/>
    <property type="match status" value="1"/>
</dbReference>
<dbReference type="OrthoDB" id="9815126at2"/>
<protein>
    <submittedName>
        <fullName evidence="1">Enamine deaminase RidA</fullName>
    </submittedName>
</protein>
<dbReference type="GO" id="GO:0019239">
    <property type="term" value="F:deaminase activity"/>
    <property type="evidence" value="ECO:0007669"/>
    <property type="project" value="TreeGrafter"/>
</dbReference>
<dbReference type="Pfam" id="PF01042">
    <property type="entry name" value="Ribonuc_L-PSP"/>
    <property type="match status" value="1"/>
</dbReference>